<evidence type="ECO:0000256" key="1">
    <source>
        <dbReference type="SAM" id="MobiDB-lite"/>
    </source>
</evidence>
<evidence type="ECO:0000313" key="3">
    <source>
        <dbReference type="Proteomes" id="UP000614424"/>
    </source>
</evidence>
<protein>
    <submittedName>
        <fullName evidence="2">Uncharacterized protein</fullName>
    </submittedName>
</protein>
<comment type="caution">
    <text evidence="2">The sequence shown here is derived from an EMBL/GenBank/DDBJ whole genome shotgun (WGS) entry which is preliminary data.</text>
</comment>
<accession>A0A8J6NG87</accession>
<proteinExistence type="predicted"/>
<feature type="compositionally biased region" description="Basic and acidic residues" evidence="1">
    <location>
        <begin position="68"/>
        <end position="106"/>
    </location>
</feature>
<sequence length="285" mass="31938">MTEEINDANKETISEDVVDAGSSPDVELKPIEGDDGLVSTVEYQEVKKEADTQEDTSDDAEQNTSEDPPEKQDFHEHPRFKELIEEKNELKRKLEDAQKPAEKPAKESPSFNNIMSMDDDDIIDQVTSNPKAFFSNLAQQLAYEIKSDLAAAEQARAKQEQELSYKGKVEQNYHEFFKDKPDVKAMMEDGSIKKYIDDHPGHNAISAYYSIAGDASMQEKIKAAEKATEERIYKELKSAGRSKSIATTTGGRILSPDKSPEMTNPDKFGGRDNVLLKRLLARQAS</sequence>
<organism evidence="2 3">
    <name type="scientific">Candidatus Desulfobia pelagia</name>
    <dbReference type="NCBI Taxonomy" id="2841692"/>
    <lineage>
        <taxon>Bacteria</taxon>
        <taxon>Pseudomonadati</taxon>
        <taxon>Thermodesulfobacteriota</taxon>
        <taxon>Desulfobulbia</taxon>
        <taxon>Desulfobulbales</taxon>
        <taxon>Desulfobulbaceae</taxon>
        <taxon>Candidatus Desulfobia</taxon>
    </lineage>
</organism>
<feature type="region of interest" description="Disordered" evidence="1">
    <location>
        <begin position="1"/>
        <end position="116"/>
    </location>
</feature>
<dbReference type="Proteomes" id="UP000614424">
    <property type="component" value="Unassembled WGS sequence"/>
</dbReference>
<reference evidence="2 3" key="1">
    <citation type="submission" date="2020-08" db="EMBL/GenBank/DDBJ databases">
        <title>Bridging the membrane lipid divide: bacteria of the FCB group superphylum have the potential to synthesize archaeal ether lipids.</title>
        <authorList>
            <person name="Villanueva L."/>
            <person name="Von Meijenfeldt F.A.B."/>
            <person name="Westbye A.B."/>
            <person name="Yadav S."/>
            <person name="Hopmans E.C."/>
            <person name="Dutilh B.E."/>
            <person name="Sinninghe Damste J.S."/>
        </authorList>
    </citation>
    <scope>NUCLEOTIDE SEQUENCE [LARGE SCALE GENOMIC DNA]</scope>
    <source>
        <strain evidence="2">NIOZ-UU47</strain>
    </source>
</reference>
<dbReference type="EMBL" id="JACNJZ010000162">
    <property type="protein sequence ID" value="MBC8318448.1"/>
    <property type="molecule type" value="Genomic_DNA"/>
</dbReference>
<name>A0A8J6NG87_9BACT</name>
<feature type="region of interest" description="Disordered" evidence="1">
    <location>
        <begin position="239"/>
        <end position="270"/>
    </location>
</feature>
<gene>
    <name evidence="2" type="ORF">H8E41_11125</name>
</gene>
<evidence type="ECO:0000313" key="2">
    <source>
        <dbReference type="EMBL" id="MBC8318448.1"/>
    </source>
</evidence>
<feature type="compositionally biased region" description="Acidic residues" evidence="1">
    <location>
        <begin position="52"/>
        <end position="61"/>
    </location>
</feature>
<dbReference type="AlphaFoldDB" id="A0A8J6NG87"/>